<organism evidence="1 2">
    <name type="scientific">Aspergillus brunneoviolaceus CBS 621.78</name>
    <dbReference type="NCBI Taxonomy" id="1450534"/>
    <lineage>
        <taxon>Eukaryota</taxon>
        <taxon>Fungi</taxon>
        <taxon>Dikarya</taxon>
        <taxon>Ascomycota</taxon>
        <taxon>Pezizomycotina</taxon>
        <taxon>Eurotiomycetes</taxon>
        <taxon>Eurotiomycetidae</taxon>
        <taxon>Eurotiales</taxon>
        <taxon>Aspergillaceae</taxon>
        <taxon>Aspergillus</taxon>
        <taxon>Aspergillus subgen. Circumdati</taxon>
    </lineage>
</organism>
<dbReference type="EMBL" id="KZ825442">
    <property type="protein sequence ID" value="RAH39644.1"/>
    <property type="molecule type" value="Genomic_DNA"/>
</dbReference>
<dbReference type="Proteomes" id="UP000249057">
    <property type="component" value="Unassembled WGS sequence"/>
</dbReference>
<proteinExistence type="predicted"/>
<protein>
    <submittedName>
        <fullName evidence="1">Uncharacterized protein</fullName>
    </submittedName>
</protein>
<name>A0ACD1FRN3_9EURO</name>
<keyword evidence="2" id="KW-1185">Reference proteome</keyword>
<evidence type="ECO:0000313" key="1">
    <source>
        <dbReference type="EMBL" id="RAH39644.1"/>
    </source>
</evidence>
<gene>
    <name evidence="1" type="ORF">BO95DRAFT_46470</name>
</gene>
<evidence type="ECO:0000313" key="2">
    <source>
        <dbReference type="Proteomes" id="UP000249057"/>
    </source>
</evidence>
<sequence>MGLQKGWQKEERLELGARERFFNGGQGLSLVFILICCLPDPNIPQLSVSPVTGTTVIPDEDHQMHLLPTRTRKERKKKGPKTDTDKPAPLSFLIILFL</sequence>
<accession>A0ACD1FRN3</accession>
<reference evidence="1" key="1">
    <citation type="submission" date="2018-02" db="EMBL/GenBank/DDBJ databases">
        <title>The genomes of Aspergillus section Nigri reveals drivers in fungal speciation.</title>
        <authorList>
            <consortium name="DOE Joint Genome Institute"/>
            <person name="Vesth T.C."/>
            <person name="Nybo J."/>
            <person name="Theobald S."/>
            <person name="Brandl J."/>
            <person name="Frisvad J.C."/>
            <person name="Nielsen K.F."/>
            <person name="Lyhne E.K."/>
            <person name="Kogle M.E."/>
            <person name="Kuo A."/>
            <person name="Riley R."/>
            <person name="Clum A."/>
            <person name="Nolan M."/>
            <person name="Lipzen A."/>
            <person name="Salamov A."/>
            <person name="Henrissat B."/>
            <person name="Wiebenga A."/>
            <person name="De vries R.P."/>
            <person name="Grigoriev I.V."/>
            <person name="Mortensen U.H."/>
            <person name="Andersen M.R."/>
            <person name="Baker S.E."/>
        </authorList>
    </citation>
    <scope>NUCLEOTIDE SEQUENCE</scope>
    <source>
        <strain evidence="1">CBS 621.78</strain>
    </source>
</reference>